<feature type="domain" description="DUF1330" evidence="1">
    <location>
        <begin position="6"/>
        <end position="95"/>
    </location>
</feature>
<dbReference type="Pfam" id="PF07045">
    <property type="entry name" value="DUF1330"/>
    <property type="match status" value="1"/>
</dbReference>
<protein>
    <recommendedName>
        <fullName evidence="1">DUF1330 domain-containing protein</fullName>
    </recommendedName>
</protein>
<dbReference type="PANTHER" id="PTHR41521">
    <property type="match status" value="1"/>
</dbReference>
<evidence type="ECO:0000259" key="1">
    <source>
        <dbReference type="Pfam" id="PF07045"/>
    </source>
</evidence>
<keyword evidence="3" id="KW-1185">Reference proteome</keyword>
<dbReference type="EMBL" id="CP037422">
    <property type="protein sequence ID" value="QDU10381.1"/>
    <property type="molecule type" value="Genomic_DNA"/>
</dbReference>
<evidence type="ECO:0000313" key="3">
    <source>
        <dbReference type="Proteomes" id="UP000318384"/>
    </source>
</evidence>
<evidence type="ECO:0000313" key="2">
    <source>
        <dbReference type="EMBL" id="QDU10381.1"/>
    </source>
</evidence>
<organism evidence="2 3">
    <name type="scientific">Gimesia aquarii</name>
    <dbReference type="NCBI Taxonomy" id="2527964"/>
    <lineage>
        <taxon>Bacteria</taxon>
        <taxon>Pseudomonadati</taxon>
        <taxon>Planctomycetota</taxon>
        <taxon>Planctomycetia</taxon>
        <taxon>Planctomycetales</taxon>
        <taxon>Planctomycetaceae</taxon>
        <taxon>Gimesia</taxon>
    </lineage>
</organism>
<dbReference type="AlphaFoldDB" id="A0A517WYR6"/>
<name>A0A517WYR6_9PLAN</name>
<proteinExistence type="predicted"/>
<dbReference type="SUPFAM" id="SSF54909">
    <property type="entry name" value="Dimeric alpha+beta barrel"/>
    <property type="match status" value="1"/>
</dbReference>
<sequence>MSAFCFFDNLEVIDPEKLEEYKMRTAPIVKKFGGRYIVLGGTCDVVEGSWSPTFPVIIEFPNLAKAYSWYNSEEYKELKSLRFSAVKTNAVFIEGT</sequence>
<accession>A0A517WYR6</accession>
<reference evidence="2 3" key="1">
    <citation type="submission" date="2019-03" db="EMBL/GenBank/DDBJ databases">
        <title>Deep-cultivation of Planctomycetes and their phenomic and genomic characterization uncovers novel biology.</title>
        <authorList>
            <person name="Wiegand S."/>
            <person name="Jogler M."/>
            <person name="Boedeker C."/>
            <person name="Pinto D."/>
            <person name="Vollmers J."/>
            <person name="Rivas-Marin E."/>
            <person name="Kohn T."/>
            <person name="Peeters S.H."/>
            <person name="Heuer A."/>
            <person name="Rast P."/>
            <person name="Oberbeckmann S."/>
            <person name="Bunk B."/>
            <person name="Jeske O."/>
            <person name="Meyerdierks A."/>
            <person name="Storesund J.E."/>
            <person name="Kallscheuer N."/>
            <person name="Luecker S."/>
            <person name="Lage O.M."/>
            <person name="Pohl T."/>
            <person name="Merkel B.J."/>
            <person name="Hornburger P."/>
            <person name="Mueller R.-W."/>
            <person name="Bruemmer F."/>
            <person name="Labrenz M."/>
            <person name="Spormann A.M."/>
            <person name="Op den Camp H."/>
            <person name="Overmann J."/>
            <person name="Amann R."/>
            <person name="Jetten M.S.M."/>
            <person name="Mascher T."/>
            <person name="Medema M.H."/>
            <person name="Devos D.P."/>
            <person name="Kaster A.-K."/>
            <person name="Ovreas L."/>
            <person name="Rohde M."/>
            <person name="Galperin M.Y."/>
            <person name="Jogler C."/>
        </authorList>
    </citation>
    <scope>NUCLEOTIDE SEQUENCE [LARGE SCALE GENOMIC DNA]</scope>
    <source>
        <strain evidence="2 3">V202</strain>
    </source>
</reference>
<dbReference type="RefSeq" id="WP_145177976.1">
    <property type="nucleotide sequence ID" value="NZ_CP037422.1"/>
</dbReference>
<dbReference type="Proteomes" id="UP000318384">
    <property type="component" value="Chromosome"/>
</dbReference>
<dbReference type="InterPro" id="IPR010753">
    <property type="entry name" value="DUF1330"/>
</dbReference>
<dbReference type="Gene3D" id="3.30.70.100">
    <property type="match status" value="1"/>
</dbReference>
<dbReference type="InterPro" id="IPR011008">
    <property type="entry name" value="Dimeric_a/b-barrel"/>
</dbReference>
<dbReference type="OrthoDB" id="516779at2"/>
<dbReference type="PANTHER" id="PTHR41521:SF4">
    <property type="entry name" value="BLR0684 PROTEIN"/>
    <property type="match status" value="1"/>
</dbReference>
<gene>
    <name evidence="2" type="ORF">V202x_37800</name>
</gene>